<organism evidence="1 2">
    <name type="scientific">Ectorhizobium quercum</name>
    <dbReference type="NCBI Taxonomy" id="2965071"/>
    <lineage>
        <taxon>Bacteria</taxon>
        <taxon>Pseudomonadati</taxon>
        <taxon>Pseudomonadota</taxon>
        <taxon>Alphaproteobacteria</taxon>
        <taxon>Hyphomicrobiales</taxon>
        <taxon>Rhizobiaceae</taxon>
        <taxon>Ectorhizobium</taxon>
    </lineage>
</organism>
<dbReference type="InterPro" id="IPR027417">
    <property type="entry name" value="P-loop_NTPase"/>
</dbReference>
<keyword evidence="2" id="KW-1185">Reference proteome</keyword>
<reference evidence="1" key="1">
    <citation type="submission" date="2022-07" db="EMBL/GenBank/DDBJ databases">
        <title>Ectorhizobium quercum gen.nov., sp. nov.</title>
        <authorList>
            <person name="Ma T."/>
            <person name="Li Y."/>
        </authorList>
    </citation>
    <scope>NUCLEOTIDE SEQUENCE</scope>
    <source>
        <strain evidence="1">BDR2-2</strain>
    </source>
</reference>
<dbReference type="AlphaFoldDB" id="A0AAE3SWL2"/>
<accession>A0AAE3SWL2</accession>
<dbReference type="Pfam" id="PF13671">
    <property type="entry name" value="AAA_33"/>
    <property type="match status" value="1"/>
</dbReference>
<dbReference type="Proteomes" id="UP001208771">
    <property type="component" value="Unassembled WGS sequence"/>
</dbReference>
<dbReference type="RefSeq" id="WP_306413013.1">
    <property type="nucleotide sequence ID" value="NZ_JANFPI010000009.1"/>
</dbReference>
<sequence>MLFIFGGLPGTGKSTIARELGRRTGATYLRLDSVEQAIRSSGILPPTVGVGPAGYIAVYRLAADNLRLGQSVIADTVNPVHATRTAFRNVAAETGARFMEIEVFCSDAAVHRHRAETRGTDIEGHVPPTWKEIMDREVEPWSDPAVHLDTARLPVAQSVEAILSAMADRLS</sequence>
<dbReference type="SUPFAM" id="SSF52540">
    <property type="entry name" value="P-loop containing nucleoside triphosphate hydrolases"/>
    <property type="match status" value="1"/>
</dbReference>
<name>A0AAE3SWL2_9HYPH</name>
<gene>
    <name evidence="1" type="ORF">NOF55_20630</name>
</gene>
<comment type="caution">
    <text evidence="1">The sequence shown here is derived from an EMBL/GenBank/DDBJ whole genome shotgun (WGS) entry which is preliminary data.</text>
</comment>
<protein>
    <submittedName>
        <fullName evidence="1">AAA family ATPase</fullName>
    </submittedName>
</protein>
<evidence type="ECO:0000313" key="2">
    <source>
        <dbReference type="Proteomes" id="UP001208771"/>
    </source>
</evidence>
<proteinExistence type="predicted"/>
<dbReference type="Gene3D" id="3.40.50.300">
    <property type="entry name" value="P-loop containing nucleotide triphosphate hydrolases"/>
    <property type="match status" value="1"/>
</dbReference>
<dbReference type="PANTHER" id="PTHR37807:SF3">
    <property type="entry name" value="OS07G0160300 PROTEIN"/>
    <property type="match status" value="1"/>
</dbReference>
<dbReference type="PANTHER" id="PTHR37807">
    <property type="entry name" value="OS07G0160300 PROTEIN"/>
    <property type="match status" value="1"/>
</dbReference>
<dbReference type="EMBL" id="JANFPI010000009">
    <property type="protein sequence ID" value="MCX8999515.1"/>
    <property type="molecule type" value="Genomic_DNA"/>
</dbReference>
<evidence type="ECO:0000313" key="1">
    <source>
        <dbReference type="EMBL" id="MCX8999515.1"/>
    </source>
</evidence>